<reference evidence="2 3" key="2">
    <citation type="submission" date="2018-12" db="EMBL/GenBank/DDBJ databases">
        <title>Whole-genome sequences of fifteen clinical Streptococcus suis strains isolated from pigs between 2006 and 2018.</title>
        <authorList>
            <person name="Stevens M.J.A."/>
            <person name="Cernela N."/>
            <person name="Spoerry Serrano N."/>
            <person name="Schmitt S."/>
            <person name="Schrenzel J."/>
            <person name="Stephan R."/>
        </authorList>
    </citation>
    <scope>NUCLEOTIDE SEQUENCE [LARGE SCALE GENOMIC DNA]</scope>
    <source>
        <strain evidence="2 3">PP422</strain>
    </source>
</reference>
<name>A0A3R8S9J9_STRSU</name>
<accession>A0A3R8S9J9</accession>
<sequence length="54" mass="6088">MNRQLAWYIFSCLDFYLVCPGKPSYQVGLPQFKEVRLKLPSGQVTILTPKAGQG</sequence>
<protein>
    <recommendedName>
        <fullName evidence="1">Glycosyl hydrolase family 92 domain-containing protein</fullName>
    </recommendedName>
</protein>
<feature type="domain" description="Glycosyl hydrolase family 92" evidence="1">
    <location>
        <begin position="6"/>
        <end position="49"/>
    </location>
</feature>
<dbReference type="Gene3D" id="3.30.2080.10">
    <property type="entry name" value="GH92 mannosidase domain"/>
    <property type="match status" value="1"/>
</dbReference>
<proteinExistence type="predicted"/>
<organism evidence="2 3">
    <name type="scientific">Streptococcus suis</name>
    <dbReference type="NCBI Taxonomy" id="1307"/>
    <lineage>
        <taxon>Bacteria</taxon>
        <taxon>Bacillati</taxon>
        <taxon>Bacillota</taxon>
        <taxon>Bacilli</taxon>
        <taxon>Lactobacillales</taxon>
        <taxon>Streptococcaceae</taxon>
        <taxon>Streptococcus</taxon>
    </lineage>
</organism>
<dbReference type="Pfam" id="PF07971">
    <property type="entry name" value="Glyco_hydro_92"/>
    <property type="match status" value="1"/>
</dbReference>
<dbReference type="AlphaFoldDB" id="A0A3R8S9J9"/>
<evidence type="ECO:0000259" key="1">
    <source>
        <dbReference type="Pfam" id="PF07971"/>
    </source>
</evidence>
<evidence type="ECO:0000313" key="2">
    <source>
        <dbReference type="EMBL" id="RRR53207.1"/>
    </source>
</evidence>
<dbReference type="InterPro" id="IPR012939">
    <property type="entry name" value="Glyco_hydro_92"/>
</dbReference>
<dbReference type="Proteomes" id="UP000274117">
    <property type="component" value="Unassembled WGS sequence"/>
</dbReference>
<comment type="caution">
    <text evidence="2">The sequence shown here is derived from an EMBL/GenBank/DDBJ whole genome shotgun (WGS) entry which is preliminary data.</text>
</comment>
<reference evidence="2 3" key="1">
    <citation type="submission" date="2018-11" db="EMBL/GenBank/DDBJ databases">
        <authorList>
            <person name="Stevens M.J."/>
            <person name="Cernela N."/>
            <person name="Spoerry Serrano N."/>
            <person name="Schmitt S."/>
            <person name="Schrenzel J."/>
            <person name="Stephan R."/>
        </authorList>
    </citation>
    <scope>NUCLEOTIDE SEQUENCE [LARGE SCALE GENOMIC DNA]</scope>
    <source>
        <strain evidence="2 3">PP422</strain>
    </source>
</reference>
<evidence type="ECO:0000313" key="3">
    <source>
        <dbReference type="Proteomes" id="UP000274117"/>
    </source>
</evidence>
<dbReference type="EMBL" id="RSDO01000007">
    <property type="protein sequence ID" value="RRR53207.1"/>
    <property type="molecule type" value="Genomic_DNA"/>
</dbReference>
<gene>
    <name evidence="2" type="ORF">EI998_04910</name>
</gene>